<dbReference type="GO" id="GO:0005778">
    <property type="term" value="C:peroxisomal membrane"/>
    <property type="evidence" value="ECO:0007669"/>
    <property type="project" value="TreeGrafter"/>
</dbReference>
<gene>
    <name evidence="7" type="ORF">H4219_005786</name>
</gene>
<evidence type="ECO:0000256" key="2">
    <source>
        <dbReference type="ARBA" id="ARBA00006824"/>
    </source>
</evidence>
<evidence type="ECO:0000256" key="3">
    <source>
        <dbReference type="ARBA" id="ARBA00022692"/>
    </source>
</evidence>
<dbReference type="InterPro" id="IPR007248">
    <property type="entry name" value="Mpv17_PMP22"/>
</dbReference>
<comment type="similarity">
    <text evidence="2 6">Belongs to the peroxisomal membrane protein PXMP2/4 family.</text>
</comment>
<reference evidence="7" key="1">
    <citation type="submission" date="2022-07" db="EMBL/GenBank/DDBJ databases">
        <title>Phylogenomic reconstructions and comparative analyses of Kickxellomycotina fungi.</title>
        <authorList>
            <person name="Reynolds N.K."/>
            <person name="Stajich J.E."/>
            <person name="Barry K."/>
            <person name="Grigoriev I.V."/>
            <person name="Crous P."/>
            <person name="Smith M.E."/>
        </authorList>
    </citation>
    <scope>NUCLEOTIDE SEQUENCE</scope>
    <source>
        <strain evidence="7">NBRC 100468</strain>
    </source>
</reference>
<comment type="caution">
    <text evidence="7">The sequence shown here is derived from an EMBL/GenBank/DDBJ whole genome shotgun (WGS) entry which is preliminary data.</text>
</comment>
<evidence type="ECO:0000256" key="6">
    <source>
        <dbReference type="RuleBase" id="RU363053"/>
    </source>
</evidence>
<dbReference type="PANTHER" id="PTHR11266">
    <property type="entry name" value="PEROXISOMAL MEMBRANE PROTEIN 2, PXMP2 MPV17"/>
    <property type="match status" value="1"/>
</dbReference>
<organism evidence="7 8">
    <name type="scientific">Mycoemilia scoparia</name>
    <dbReference type="NCBI Taxonomy" id="417184"/>
    <lineage>
        <taxon>Eukaryota</taxon>
        <taxon>Fungi</taxon>
        <taxon>Fungi incertae sedis</taxon>
        <taxon>Zoopagomycota</taxon>
        <taxon>Kickxellomycotina</taxon>
        <taxon>Kickxellomycetes</taxon>
        <taxon>Kickxellales</taxon>
        <taxon>Kickxellaceae</taxon>
        <taxon>Mycoemilia</taxon>
    </lineage>
</organism>
<keyword evidence="3 6" id="KW-0812">Transmembrane</keyword>
<evidence type="ECO:0000256" key="5">
    <source>
        <dbReference type="ARBA" id="ARBA00023136"/>
    </source>
</evidence>
<feature type="transmembrane region" description="Helical" evidence="6">
    <location>
        <begin position="197"/>
        <end position="215"/>
    </location>
</feature>
<comment type="subcellular location">
    <subcellularLocation>
        <location evidence="1">Membrane</location>
        <topology evidence="1">Multi-pass membrane protein</topology>
    </subcellularLocation>
</comment>
<keyword evidence="8" id="KW-1185">Reference proteome</keyword>
<dbReference type="OrthoDB" id="860at2759"/>
<dbReference type="EMBL" id="JANBPU010000395">
    <property type="protein sequence ID" value="KAJ1911927.1"/>
    <property type="molecule type" value="Genomic_DNA"/>
</dbReference>
<feature type="transmembrane region" description="Helical" evidence="6">
    <location>
        <begin position="131"/>
        <end position="152"/>
    </location>
</feature>
<dbReference type="Proteomes" id="UP001150538">
    <property type="component" value="Unassembled WGS sequence"/>
</dbReference>
<keyword evidence="5 6" id="KW-0472">Membrane</keyword>
<accession>A0A9W8DKE6</accession>
<keyword evidence="4 6" id="KW-1133">Transmembrane helix</keyword>
<evidence type="ECO:0000256" key="1">
    <source>
        <dbReference type="ARBA" id="ARBA00004141"/>
    </source>
</evidence>
<protein>
    <submittedName>
        <fullName evidence="7">Uncharacterized protein</fullName>
    </submittedName>
</protein>
<dbReference type="Pfam" id="PF04117">
    <property type="entry name" value="Mpv17_PMP22"/>
    <property type="match status" value="1"/>
</dbReference>
<feature type="transmembrane region" description="Helical" evidence="6">
    <location>
        <begin position="94"/>
        <end position="111"/>
    </location>
</feature>
<name>A0A9W8DKE6_9FUNG</name>
<evidence type="ECO:0000313" key="8">
    <source>
        <dbReference type="Proteomes" id="UP001150538"/>
    </source>
</evidence>
<sequence length="244" mass="27396">MSVVSKVSSKNIPLTLLTLYLSTLAKHPLITKACTSATLYFFQEELAQRVSGFRAYEKEQKKSDCEGCEGKSSVSGKGCISPAKLLFKIVDKRVLQMSLYGLLVAGPLNHYMYDILIRVFSKFPKTKLTTFFQLLAQNLILSPILNSIFIAAMAVINGTRSPGEVLKLIRTRLLGMMKVSWIVFPSVQLFANKFLPPLVWVPFFNLVAFVFGTYMNTKNKIRLVNQLKKQQQQGGGDKDGEKRD</sequence>
<dbReference type="AlphaFoldDB" id="A0A9W8DKE6"/>
<proteinExistence type="inferred from homology"/>
<dbReference type="PANTHER" id="PTHR11266:SF93">
    <property type="entry name" value="INTEGRAL MEMBRANE PROTEIN 25D9-6"/>
    <property type="match status" value="1"/>
</dbReference>
<evidence type="ECO:0000313" key="7">
    <source>
        <dbReference type="EMBL" id="KAJ1911927.1"/>
    </source>
</evidence>
<evidence type="ECO:0000256" key="4">
    <source>
        <dbReference type="ARBA" id="ARBA00022989"/>
    </source>
</evidence>